<dbReference type="PANTHER" id="PTHR45339">
    <property type="entry name" value="HYBRID SIGNAL TRANSDUCTION HISTIDINE KINASE J"/>
    <property type="match status" value="1"/>
</dbReference>
<gene>
    <name evidence="11" type="ORF">JTJ23_00640</name>
</gene>
<evidence type="ECO:0000313" key="11">
    <source>
        <dbReference type="EMBL" id="MBN2952116.1"/>
    </source>
</evidence>
<evidence type="ECO:0000259" key="10">
    <source>
        <dbReference type="PROSITE" id="PS50110"/>
    </source>
</evidence>
<evidence type="ECO:0000256" key="5">
    <source>
        <dbReference type="ARBA" id="ARBA00022777"/>
    </source>
</evidence>
<name>A0A939CET0_9FIRM</name>
<dbReference type="InterPro" id="IPR004358">
    <property type="entry name" value="Sig_transdc_His_kin-like_C"/>
</dbReference>
<evidence type="ECO:0000256" key="6">
    <source>
        <dbReference type="ARBA" id="ARBA00023012"/>
    </source>
</evidence>
<feature type="domain" description="Response regulatory" evidence="10">
    <location>
        <begin position="90"/>
        <end position="211"/>
    </location>
</feature>
<dbReference type="SUPFAM" id="SSF55874">
    <property type="entry name" value="ATPase domain of HSP90 chaperone/DNA topoisomerase II/histidine kinase"/>
    <property type="match status" value="1"/>
</dbReference>
<comment type="caution">
    <text evidence="11">The sequence shown here is derived from an EMBL/GenBank/DDBJ whole genome shotgun (WGS) entry which is preliminary data.</text>
</comment>
<proteinExistence type="predicted"/>
<evidence type="ECO:0000313" key="12">
    <source>
        <dbReference type="Proteomes" id="UP000737612"/>
    </source>
</evidence>
<evidence type="ECO:0000256" key="8">
    <source>
        <dbReference type="PROSITE-ProRule" id="PRU00169"/>
    </source>
</evidence>
<dbReference type="EMBL" id="JAFHBD010000003">
    <property type="protein sequence ID" value="MBN2952116.1"/>
    <property type="molecule type" value="Genomic_DNA"/>
</dbReference>
<reference evidence="11" key="1">
    <citation type="submission" date="2021-02" db="EMBL/GenBank/DDBJ databases">
        <title>Metagenome-assembled genomes from human diarrheal sample B26.</title>
        <authorList>
            <person name="Ateba T.P."/>
            <person name="Alayande K.A."/>
            <person name="Mwanza M."/>
        </authorList>
    </citation>
    <scope>NUCLEOTIDE SEQUENCE</scope>
    <source>
        <strain evidence="11">06WH</strain>
    </source>
</reference>
<evidence type="ECO:0000256" key="4">
    <source>
        <dbReference type="ARBA" id="ARBA00022553"/>
    </source>
</evidence>
<dbReference type="PROSITE" id="PS50110">
    <property type="entry name" value="RESPONSE_REGULATORY"/>
    <property type="match status" value="1"/>
</dbReference>
<dbReference type="PANTHER" id="PTHR45339:SF3">
    <property type="entry name" value="HISTIDINE KINASE"/>
    <property type="match status" value="1"/>
</dbReference>
<sequence length="219" mass="24300">NGIGMSEEFIKNELFTPFVQADNSPRSDYNGTGLGMPIVKQLVEKMGGTITVESKLGEGSCFTVILPFKIDTNARPEEKEDFDADISDIRVLLVEDNELNVEIAEFMLTENGAKVETVNNGLEAVQHFEASEPGTYDVILMDVMMPVMDGLTAARTIRDLERQDAKTIPIIAMTANAFREDAERCMEAGMNAHLAKPLDDEKIKQTISEELRKQNACHE</sequence>
<evidence type="ECO:0000259" key="9">
    <source>
        <dbReference type="PROSITE" id="PS50109"/>
    </source>
</evidence>
<keyword evidence="5" id="KW-0808">Transferase</keyword>
<keyword evidence="4 8" id="KW-0597">Phosphoprotein</keyword>
<dbReference type="GO" id="GO:0000160">
    <property type="term" value="P:phosphorelay signal transduction system"/>
    <property type="evidence" value="ECO:0007669"/>
    <property type="project" value="UniProtKB-KW"/>
</dbReference>
<dbReference type="CDD" id="cd17546">
    <property type="entry name" value="REC_hyHK_CKI1_RcsC-like"/>
    <property type="match status" value="1"/>
</dbReference>
<dbReference type="InterPro" id="IPR005467">
    <property type="entry name" value="His_kinase_dom"/>
</dbReference>
<evidence type="ECO:0000256" key="2">
    <source>
        <dbReference type="ARBA" id="ARBA00012438"/>
    </source>
</evidence>
<keyword evidence="6" id="KW-0902">Two-component regulatory system</keyword>
<dbReference type="InterPro" id="IPR001789">
    <property type="entry name" value="Sig_transdc_resp-reg_receiver"/>
</dbReference>
<evidence type="ECO:0000256" key="7">
    <source>
        <dbReference type="ARBA" id="ARBA00024867"/>
    </source>
</evidence>
<comment type="function">
    <text evidence="7">May play the central regulatory role in sporulation. It may be an element of the effector pathway responsible for the activation of sporulation genes in response to nutritional stress. Spo0A may act in concert with spo0H (a sigma factor) to control the expression of some genes that are critical to the sporulation process.</text>
</comment>
<comment type="catalytic activity">
    <reaction evidence="1">
        <text>ATP + protein L-histidine = ADP + protein N-phospho-L-histidine.</text>
        <dbReference type="EC" id="2.7.13.3"/>
    </reaction>
</comment>
<dbReference type="PRINTS" id="PR00344">
    <property type="entry name" value="BCTRLSENSOR"/>
</dbReference>
<dbReference type="Pfam" id="PF00072">
    <property type="entry name" value="Response_reg"/>
    <property type="match status" value="1"/>
</dbReference>
<dbReference type="Proteomes" id="UP000737612">
    <property type="component" value="Unassembled WGS sequence"/>
</dbReference>
<dbReference type="EC" id="2.7.13.3" evidence="2"/>
<dbReference type="InterPro" id="IPR003594">
    <property type="entry name" value="HATPase_dom"/>
</dbReference>
<feature type="domain" description="Histidine kinase" evidence="9">
    <location>
        <begin position="1"/>
        <end position="70"/>
    </location>
</feature>
<feature type="non-terminal residue" evidence="11">
    <location>
        <position position="1"/>
    </location>
</feature>
<evidence type="ECO:0000256" key="1">
    <source>
        <dbReference type="ARBA" id="ARBA00000085"/>
    </source>
</evidence>
<evidence type="ECO:0000256" key="3">
    <source>
        <dbReference type="ARBA" id="ARBA00018672"/>
    </source>
</evidence>
<dbReference type="SMART" id="SM00448">
    <property type="entry name" value="REC"/>
    <property type="match status" value="1"/>
</dbReference>
<dbReference type="Gene3D" id="3.40.50.2300">
    <property type="match status" value="1"/>
</dbReference>
<dbReference type="PROSITE" id="PS50109">
    <property type="entry name" value="HIS_KIN"/>
    <property type="match status" value="1"/>
</dbReference>
<dbReference type="GO" id="GO:0004673">
    <property type="term" value="F:protein histidine kinase activity"/>
    <property type="evidence" value="ECO:0007669"/>
    <property type="project" value="UniProtKB-EC"/>
</dbReference>
<dbReference type="InterPro" id="IPR011006">
    <property type="entry name" value="CheY-like_superfamily"/>
</dbReference>
<dbReference type="InterPro" id="IPR036890">
    <property type="entry name" value="HATPase_C_sf"/>
</dbReference>
<dbReference type="SUPFAM" id="SSF52172">
    <property type="entry name" value="CheY-like"/>
    <property type="match status" value="1"/>
</dbReference>
<protein>
    <recommendedName>
        <fullName evidence="3">Stage 0 sporulation protein A homolog</fullName>
        <ecNumber evidence="2">2.7.13.3</ecNumber>
    </recommendedName>
</protein>
<feature type="modified residue" description="4-aspartylphosphate" evidence="8">
    <location>
        <position position="142"/>
    </location>
</feature>
<organism evidence="11 12">
    <name type="scientific">Fusicatenibacter saccharivorans</name>
    <dbReference type="NCBI Taxonomy" id="1150298"/>
    <lineage>
        <taxon>Bacteria</taxon>
        <taxon>Bacillati</taxon>
        <taxon>Bacillota</taxon>
        <taxon>Clostridia</taxon>
        <taxon>Lachnospirales</taxon>
        <taxon>Lachnospiraceae</taxon>
        <taxon>Fusicatenibacter</taxon>
    </lineage>
</organism>
<dbReference type="AlphaFoldDB" id="A0A939CET0"/>
<dbReference type="Pfam" id="PF02518">
    <property type="entry name" value="HATPase_c"/>
    <property type="match status" value="1"/>
</dbReference>
<keyword evidence="5" id="KW-0418">Kinase</keyword>
<accession>A0A939CET0</accession>
<dbReference type="Gene3D" id="3.30.565.10">
    <property type="entry name" value="Histidine kinase-like ATPase, C-terminal domain"/>
    <property type="match status" value="1"/>
</dbReference>